<dbReference type="GO" id="GO:0005524">
    <property type="term" value="F:ATP binding"/>
    <property type="evidence" value="ECO:0007669"/>
    <property type="project" value="InterPro"/>
</dbReference>
<dbReference type="PROSITE" id="PS50011">
    <property type="entry name" value="PROTEIN_KINASE_DOM"/>
    <property type="match status" value="1"/>
</dbReference>
<dbReference type="InterPro" id="IPR008271">
    <property type="entry name" value="Ser/Thr_kinase_AS"/>
</dbReference>
<name>C3ZQ73_BRAFL</name>
<dbReference type="Gene3D" id="1.10.510.10">
    <property type="entry name" value="Transferase(Phosphotransferase) domain 1"/>
    <property type="match status" value="1"/>
</dbReference>
<keyword evidence="1" id="KW-0175">Coiled coil</keyword>
<dbReference type="GO" id="GO:0004672">
    <property type="term" value="F:protein kinase activity"/>
    <property type="evidence" value="ECO:0007669"/>
    <property type="project" value="InterPro"/>
</dbReference>
<evidence type="ECO:0000259" key="2">
    <source>
        <dbReference type="PROSITE" id="PS50011"/>
    </source>
</evidence>
<dbReference type="SUPFAM" id="SSF56112">
    <property type="entry name" value="Protein kinase-like (PK-like)"/>
    <property type="match status" value="1"/>
</dbReference>
<proteinExistence type="predicted"/>
<feature type="coiled-coil region" evidence="1">
    <location>
        <begin position="160"/>
        <end position="187"/>
    </location>
</feature>
<dbReference type="STRING" id="7739.C3ZQ73"/>
<dbReference type="PANTHER" id="PTHR26392">
    <property type="entry name" value="MITOGEN-ACTIVATED PROTEIN KINASE KINASE KINASE 7-RELATED"/>
    <property type="match status" value="1"/>
</dbReference>
<dbReference type="Pfam" id="PF00069">
    <property type="entry name" value="Pkinase"/>
    <property type="match status" value="1"/>
</dbReference>
<dbReference type="PANTHER" id="PTHR26392:SF92">
    <property type="entry name" value="PROTEIN KINASE DOMAIN-CONTAINING PROTEIN"/>
    <property type="match status" value="1"/>
</dbReference>
<accession>C3ZQ73</accession>
<organism>
    <name type="scientific">Branchiostoma floridae</name>
    <name type="common">Florida lancelet</name>
    <name type="synonym">Amphioxus</name>
    <dbReference type="NCBI Taxonomy" id="7739"/>
    <lineage>
        <taxon>Eukaryota</taxon>
        <taxon>Metazoa</taxon>
        <taxon>Chordata</taxon>
        <taxon>Cephalochordata</taxon>
        <taxon>Leptocardii</taxon>
        <taxon>Amphioxiformes</taxon>
        <taxon>Branchiostomatidae</taxon>
        <taxon>Branchiostoma</taxon>
    </lineage>
</organism>
<dbReference type="eggNOG" id="KOG0198">
    <property type="taxonomic scope" value="Eukaryota"/>
</dbReference>
<dbReference type="Gene3D" id="3.40.50.300">
    <property type="entry name" value="P-loop containing nucleotide triphosphate hydrolases"/>
    <property type="match status" value="1"/>
</dbReference>
<dbReference type="InterPro" id="IPR011009">
    <property type="entry name" value="Kinase-like_dom_sf"/>
</dbReference>
<dbReference type="InParanoid" id="C3ZQ73"/>
<reference evidence="3" key="1">
    <citation type="journal article" date="2008" name="Nature">
        <title>The amphioxus genome and the evolution of the chordate karyotype.</title>
        <authorList>
            <consortium name="US DOE Joint Genome Institute (JGI-PGF)"/>
            <person name="Putnam N.H."/>
            <person name="Butts T."/>
            <person name="Ferrier D.E.K."/>
            <person name="Furlong R.F."/>
            <person name="Hellsten U."/>
            <person name="Kawashima T."/>
            <person name="Robinson-Rechavi M."/>
            <person name="Shoguchi E."/>
            <person name="Terry A."/>
            <person name="Yu J.-K."/>
            <person name="Benito-Gutierrez E.L."/>
            <person name="Dubchak I."/>
            <person name="Garcia-Fernandez J."/>
            <person name="Gibson-Brown J.J."/>
            <person name="Grigoriev I.V."/>
            <person name="Horton A.C."/>
            <person name="de Jong P.J."/>
            <person name="Jurka J."/>
            <person name="Kapitonov V.V."/>
            <person name="Kohara Y."/>
            <person name="Kuroki Y."/>
            <person name="Lindquist E."/>
            <person name="Lucas S."/>
            <person name="Osoegawa K."/>
            <person name="Pennacchio L.A."/>
            <person name="Salamov A.A."/>
            <person name="Satou Y."/>
            <person name="Sauka-Spengler T."/>
            <person name="Schmutz J."/>
            <person name="Shin-I T."/>
            <person name="Toyoda A."/>
            <person name="Bronner-Fraser M."/>
            <person name="Fujiyama A."/>
            <person name="Holland L.Z."/>
            <person name="Holland P.W.H."/>
            <person name="Satoh N."/>
            <person name="Rokhsar D.S."/>
        </authorList>
    </citation>
    <scope>NUCLEOTIDE SEQUENCE [LARGE SCALE GENOMIC DNA]</scope>
    <source>
        <strain evidence="3">S238N-H82</strain>
        <tissue evidence="3">Testes</tissue>
    </source>
</reference>
<evidence type="ECO:0000256" key="1">
    <source>
        <dbReference type="SAM" id="Coils"/>
    </source>
</evidence>
<dbReference type="InterPro" id="IPR027417">
    <property type="entry name" value="P-loop_NTPase"/>
</dbReference>
<gene>
    <name evidence="3" type="ORF">BRAFLDRAFT_80163</name>
</gene>
<dbReference type="SMART" id="SM00220">
    <property type="entry name" value="S_TKc"/>
    <property type="match status" value="1"/>
</dbReference>
<dbReference type="EMBL" id="GG666659">
    <property type="protein sequence ID" value="EEN45452.1"/>
    <property type="molecule type" value="Genomic_DNA"/>
</dbReference>
<evidence type="ECO:0000313" key="3">
    <source>
        <dbReference type="EMBL" id="EEN45452.1"/>
    </source>
</evidence>
<dbReference type="PROSITE" id="PS00108">
    <property type="entry name" value="PROTEIN_KINASE_ST"/>
    <property type="match status" value="1"/>
</dbReference>
<feature type="domain" description="Protein kinase" evidence="2">
    <location>
        <begin position="338"/>
        <end position="703"/>
    </location>
</feature>
<dbReference type="AlphaFoldDB" id="C3ZQ73"/>
<sequence>MDEVVAGALSSTCAFIYVINSAIPMKKASKLLSYLLTLCQNHKRGKVFDLESTMFVCNKWDVVDQNERAVVKKDYLKKLKDHFPELRDDQVFFLSCKQAVGPTGKLSPEFDRLLDGLDKLLPQSLQHKLELQYQHVGVVLQKARQYIRLKLHCAFNNGTKEERQEAKEKAKSRLEKFNQIAEQVKRTQGEMLKAARREAEGLLRVFFQDESVKDSVLSKIMHSDDFQEVDNSEVCSTGLITAIADEIESQLENNPRASAFNQCIHDADIRLKEEFKTKFGALLKQQDNVIDEVLNLPPKHSKLKRLRKFFNDIIFRAASVFSSEPYMSALDRIIDHGYAIGALLNLAMKGTLLKMAESPDNRDKYISHFVNQVFGAMVKDIALKTVVIKHFEGLIDFHNSCKDAVPKLQRRVQKLIQDAASEKRSKEKIKKIYEPKSQEVCRLAEVFYDFYINNIKKHEFDMTNLSHCCNSFQNAGSYGHVHKVEVSKDGVTFTAAVKILHRETTVTEDFVREAENLREKSPAWWGSDPEKQAAAFSYTQNLAVQLCEGLKHIHGEGYIHRDLKLSNVLVTEKGVVKLADLGSTKRERNYAQSLEGTPLYTAPEVKAQKKYDKSADIYSLGLILLEMWYGRTIYCKEEPGYDSQLQKALPLNVGKKLPLPSWDGGAPPILEWRKLINDCLRRNPGLRPTAENCRDRIAGMSLLEVGISV</sequence>
<dbReference type="InterPro" id="IPR000719">
    <property type="entry name" value="Prot_kinase_dom"/>
</dbReference>
<protein>
    <recommendedName>
        <fullName evidence="2">Protein kinase domain-containing protein</fullName>
    </recommendedName>
</protein>